<evidence type="ECO:0000313" key="1">
    <source>
        <dbReference type="EMBL" id="SPP94240.1"/>
    </source>
</evidence>
<dbReference type="EMBL" id="LS398110">
    <property type="protein sequence ID" value="SPP94240.1"/>
    <property type="molecule type" value="Genomic_DNA"/>
</dbReference>
<evidence type="ECO:0000313" key="2">
    <source>
        <dbReference type="Proteomes" id="UP000246085"/>
    </source>
</evidence>
<protein>
    <submittedName>
        <fullName evidence="1">Uncharacterized protein</fullName>
    </submittedName>
</protein>
<dbReference type="Proteomes" id="UP000246085">
    <property type="component" value="Chromosome BRAD3257"/>
</dbReference>
<gene>
    <name evidence="1" type="ORF">BRAD3257_3200</name>
</gene>
<dbReference type="KEGG" id="bvz:BRAD3257_3200"/>
<name>A0A2U3PYJ8_9BRAD</name>
<proteinExistence type="predicted"/>
<dbReference type="AlphaFoldDB" id="A0A2U3PYJ8"/>
<accession>A0A2U3PYJ8</accession>
<sequence length="25" mass="2969">MTKCSRKINFNHMTRFGWAVEGVVR</sequence>
<reference evidence="1 2" key="1">
    <citation type="submission" date="2018-03" db="EMBL/GenBank/DDBJ databases">
        <authorList>
            <person name="Gully D."/>
        </authorList>
    </citation>
    <scope>NUCLEOTIDE SEQUENCE [LARGE SCALE GENOMIC DNA]</scope>
    <source>
        <strain evidence="1">ORS3257</strain>
    </source>
</reference>
<organism evidence="1 2">
    <name type="scientific">Bradyrhizobium vignae</name>
    <dbReference type="NCBI Taxonomy" id="1549949"/>
    <lineage>
        <taxon>Bacteria</taxon>
        <taxon>Pseudomonadati</taxon>
        <taxon>Pseudomonadota</taxon>
        <taxon>Alphaproteobacteria</taxon>
        <taxon>Hyphomicrobiales</taxon>
        <taxon>Nitrobacteraceae</taxon>
        <taxon>Bradyrhizobium</taxon>
    </lineage>
</organism>